<dbReference type="RefSeq" id="WP_146321908.1">
    <property type="nucleotide sequence ID" value="NZ_CP042305.1"/>
</dbReference>
<reference evidence="8 9" key="1">
    <citation type="submission" date="2019-07" db="EMBL/GenBank/DDBJ databases">
        <title>Full genome sequence of Humibacter sp. WJ7-1.</title>
        <authorList>
            <person name="Im W.-T."/>
        </authorList>
    </citation>
    <scope>NUCLEOTIDE SEQUENCE [LARGE SCALE GENOMIC DNA]</scope>
    <source>
        <strain evidence="8 9">WJ7-1</strain>
    </source>
</reference>
<evidence type="ECO:0000256" key="1">
    <source>
        <dbReference type="ARBA" id="ARBA00009809"/>
    </source>
</evidence>
<evidence type="ECO:0000256" key="3">
    <source>
        <dbReference type="ARBA" id="ARBA00023295"/>
    </source>
</evidence>
<dbReference type="PRINTS" id="PR00742">
    <property type="entry name" value="GLHYDRLASE35"/>
</dbReference>
<evidence type="ECO:0000256" key="4">
    <source>
        <dbReference type="SAM" id="MobiDB-lite"/>
    </source>
</evidence>
<keyword evidence="9" id="KW-1185">Reference proteome</keyword>
<dbReference type="InterPro" id="IPR048913">
    <property type="entry name" value="BetaGal_gal-bd"/>
</dbReference>
<dbReference type="AlphaFoldDB" id="A0A5B8M796"/>
<accession>A0A5B8M796</accession>
<keyword evidence="3" id="KW-0326">Glycosidase</keyword>
<dbReference type="InterPro" id="IPR008979">
    <property type="entry name" value="Galactose-bd-like_sf"/>
</dbReference>
<feature type="region of interest" description="Disordered" evidence="4">
    <location>
        <begin position="268"/>
        <end position="293"/>
    </location>
</feature>
<dbReference type="Proteomes" id="UP000320216">
    <property type="component" value="Chromosome"/>
</dbReference>
<dbReference type="GO" id="GO:0004565">
    <property type="term" value="F:beta-galactosidase activity"/>
    <property type="evidence" value="ECO:0007669"/>
    <property type="project" value="InterPro"/>
</dbReference>
<dbReference type="InterPro" id="IPR017853">
    <property type="entry name" value="GH"/>
</dbReference>
<evidence type="ECO:0000259" key="7">
    <source>
        <dbReference type="Pfam" id="PF21467"/>
    </source>
</evidence>
<evidence type="ECO:0000313" key="9">
    <source>
        <dbReference type="Proteomes" id="UP000320216"/>
    </source>
</evidence>
<feature type="domain" description="Glycoside hydrolase 35 catalytic" evidence="5">
    <location>
        <begin position="221"/>
        <end position="306"/>
    </location>
</feature>
<gene>
    <name evidence="8" type="ORF">FPZ11_14820</name>
</gene>
<feature type="domain" description="Beta-galactosidase 1-like first all-beta" evidence="6">
    <location>
        <begin position="354"/>
        <end position="461"/>
    </location>
</feature>
<dbReference type="Pfam" id="PF21467">
    <property type="entry name" value="BetaGal_gal-bd"/>
    <property type="match status" value="1"/>
</dbReference>
<feature type="domain" description="Beta-galactosidase galactose-binding" evidence="7">
    <location>
        <begin position="490"/>
        <end position="541"/>
    </location>
</feature>
<evidence type="ECO:0000313" key="8">
    <source>
        <dbReference type="EMBL" id="QDZ15874.1"/>
    </source>
</evidence>
<dbReference type="InterPro" id="IPR031330">
    <property type="entry name" value="Gly_Hdrlase_35_cat"/>
</dbReference>
<dbReference type="KEGG" id="huw:FPZ11_14820"/>
<dbReference type="Pfam" id="PF21317">
    <property type="entry name" value="BetaGal_ABD_1"/>
    <property type="match status" value="1"/>
</dbReference>
<dbReference type="SUPFAM" id="SSF51445">
    <property type="entry name" value="(Trans)glycosidases"/>
    <property type="match status" value="1"/>
</dbReference>
<dbReference type="Gene3D" id="2.60.120.260">
    <property type="entry name" value="Galactose-binding domain-like"/>
    <property type="match status" value="2"/>
</dbReference>
<evidence type="ECO:0000259" key="6">
    <source>
        <dbReference type="Pfam" id="PF21317"/>
    </source>
</evidence>
<feature type="domain" description="Glycoside hydrolase 35 catalytic" evidence="5">
    <location>
        <begin position="28"/>
        <end position="199"/>
    </location>
</feature>
<dbReference type="PANTHER" id="PTHR23421">
    <property type="entry name" value="BETA-GALACTOSIDASE RELATED"/>
    <property type="match status" value="1"/>
</dbReference>
<sequence length="566" mass="61038">MTQPLEAAPTTVSAVHPTLVATNHALHCRGHAHQVIAGSMHYFRVHPAQWQDRMSRLADLGVNALHTPVAWNFHEAIERRPRFDDWRDIERYLLIARDAGLDVIVQPGPYIDAGWDNGGLPAWLRAREGIRLSSVDLRYLSAVERWFDELVPRLARLQSSGGGPLIAVQSESTRHGPDVDPKYSTWLTAALRDRGIVELIYDGDSADDPSRSDSFPYTELRGVLAELGNERDESRAQDARRDVESILARDGSMIVFMAHGGTGHGLWQSPAHDDATPGATDADSAPQVPIAQNGAPTPTYFALQEILWPGAGTGMPSFFPPPRAKLTRVLSVERGAGLLEAVQSPVEPPPALRPPSFEQLGLGAGMVLYRAERALLRGVPLRVTGLHDRAFVFIDGRAAGVIDGPEGVLDLGDTTGEARLDLLVENCGRASGGPLLGQHKGILGDVMLGDDVIEGWSAVPIALDRWDDAKLLALAAGAPEGTAGVAVTRLEVGHPADASLMLPGFGSGFVWINGFLLGRYRSREPELPLYVPAPLLRPGVNAVTILELEHCGTAIEWRSAGNLSVQ</sequence>
<dbReference type="Gene3D" id="3.20.20.80">
    <property type="entry name" value="Glycosidases"/>
    <property type="match status" value="1"/>
</dbReference>
<keyword evidence="2" id="KW-0378">Hydrolase</keyword>
<proteinExistence type="inferred from homology"/>
<dbReference type="EMBL" id="CP042305">
    <property type="protein sequence ID" value="QDZ15874.1"/>
    <property type="molecule type" value="Genomic_DNA"/>
</dbReference>
<dbReference type="SUPFAM" id="SSF49785">
    <property type="entry name" value="Galactose-binding domain-like"/>
    <property type="match status" value="1"/>
</dbReference>
<evidence type="ECO:0000256" key="2">
    <source>
        <dbReference type="ARBA" id="ARBA00022801"/>
    </source>
</evidence>
<dbReference type="OrthoDB" id="9813184at2"/>
<dbReference type="GO" id="GO:0005975">
    <property type="term" value="P:carbohydrate metabolic process"/>
    <property type="evidence" value="ECO:0007669"/>
    <property type="project" value="InterPro"/>
</dbReference>
<organism evidence="8 9">
    <name type="scientific">Humibacter ginsenosidimutans</name>
    <dbReference type="NCBI Taxonomy" id="2599293"/>
    <lineage>
        <taxon>Bacteria</taxon>
        <taxon>Bacillati</taxon>
        <taxon>Actinomycetota</taxon>
        <taxon>Actinomycetes</taxon>
        <taxon>Micrococcales</taxon>
        <taxon>Microbacteriaceae</taxon>
        <taxon>Humibacter</taxon>
    </lineage>
</organism>
<evidence type="ECO:0000259" key="5">
    <source>
        <dbReference type="Pfam" id="PF01301"/>
    </source>
</evidence>
<dbReference type="InterPro" id="IPR048912">
    <property type="entry name" value="BetaGal1-like_ABD1"/>
</dbReference>
<dbReference type="InterPro" id="IPR001944">
    <property type="entry name" value="Glycoside_Hdrlase_35"/>
</dbReference>
<dbReference type="Pfam" id="PF01301">
    <property type="entry name" value="Glyco_hydro_35"/>
    <property type="match status" value="2"/>
</dbReference>
<protein>
    <submittedName>
        <fullName evidence="8">Beta-galactosidase</fullName>
    </submittedName>
</protein>
<dbReference type="InterPro" id="IPR026283">
    <property type="entry name" value="B-gal_1-like"/>
</dbReference>
<dbReference type="PIRSF" id="PIRSF006336">
    <property type="entry name" value="B-gal"/>
    <property type="match status" value="1"/>
</dbReference>
<name>A0A5B8M796_9MICO</name>
<comment type="similarity">
    <text evidence="1">Belongs to the glycosyl hydrolase 35 family.</text>
</comment>